<evidence type="ECO:0000313" key="1">
    <source>
        <dbReference type="EMBL" id="TDD28013.1"/>
    </source>
</evidence>
<name>A0A4R4XBP9_9ACTN</name>
<dbReference type="Gene3D" id="3.40.1590.10">
    <property type="entry name" value="NMB0488-like"/>
    <property type="match status" value="1"/>
</dbReference>
<dbReference type="OrthoDB" id="7583759at2"/>
<dbReference type="RefSeq" id="WP_132318105.1">
    <property type="nucleotide sequence ID" value="NZ_SMKR01000027.1"/>
</dbReference>
<accession>A0A4R4XBP9</accession>
<dbReference type="SUPFAM" id="SSF160207">
    <property type="entry name" value="NMB0488-like"/>
    <property type="match status" value="1"/>
</dbReference>
<comment type="caution">
    <text evidence="1">The sequence shown here is derived from an EMBL/GenBank/DDBJ whole genome shotgun (WGS) entry which is preliminary data.</text>
</comment>
<gene>
    <name evidence="1" type="ORF">E1218_08755</name>
</gene>
<evidence type="ECO:0000313" key="2">
    <source>
        <dbReference type="Proteomes" id="UP000295172"/>
    </source>
</evidence>
<dbReference type="AlphaFoldDB" id="A0A4R4XBP9"/>
<dbReference type="Proteomes" id="UP000295172">
    <property type="component" value="Unassembled WGS sequence"/>
</dbReference>
<keyword evidence="2" id="KW-1185">Reference proteome</keyword>
<sequence length="149" mass="16481">MVSIYRRPDAYYVLRSARTTTGLWLGRPERPVVLDVDTSADSLGQQVLSLLSQHAEVVPHPRQDEWTEQGRAFRGPILSQAGVRSWRAFLAPADLVDVSRQASLIKVIPLRRDRRRSDVFNAIDTETTELTSPPSGDLGPAIIAAFSSA</sequence>
<reference evidence="1 2" key="1">
    <citation type="submission" date="2019-02" db="EMBL/GenBank/DDBJ databases">
        <title>Draft genome sequences of novel Actinobacteria.</title>
        <authorList>
            <person name="Sahin N."/>
            <person name="Ay H."/>
            <person name="Saygin H."/>
        </authorList>
    </citation>
    <scope>NUCLEOTIDE SEQUENCE [LARGE SCALE GENOMIC DNA]</scope>
    <source>
        <strain evidence="1 2">16K104</strain>
    </source>
</reference>
<dbReference type="EMBL" id="SMKR01000027">
    <property type="protein sequence ID" value="TDD28013.1"/>
    <property type="molecule type" value="Genomic_DNA"/>
</dbReference>
<protein>
    <submittedName>
        <fullName evidence="1">Uncharacterized protein</fullName>
    </submittedName>
</protein>
<dbReference type="InterPro" id="IPR037891">
    <property type="entry name" value="Cdil-like_sf"/>
</dbReference>
<proteinExistence type="predicted"/>
<organism evidence="1 2">
    <name type="scientific">Kribbella turkmenica</name>
    <dbReference type="NCBI Taxonomy" id="2530375"/>
    <lineage>
        <taxon>Bacteria</taxon>
        <taxon>Bacillati</taxon>
        <taxon>Actinomycetota</taxon>
        <taxon>Actinomycetes</taxon>
        <taxon>Propionibacteriales</taxon>
        <taxon>Kribbellaceae</taxon>
        <taxon>Kribbella</taxon>
    </lineage>
</organism>